<keyword evidence="1" id="KW-0812">Transmembrane</keyword>
<dbReference type="Proteomes" id="UP000000752">
    <property type="component" value="Chromosome"/>
</dbReference>
<keyword evidence="3" id="KW-1185">Reference proteome</keyword>
<evidence type="ECO:0000256" key="1">
    <source>
        <dbReference type="SAM" id="Phobius"/>
    </source>
</evidence>
<protein>
    <submittedName>
        <fullName evidence="2">Uncharacterized protein</fullName>
    </submittedName>
</protein>
<feature type="transmembrane region" description="Helical" evidence="1">
    <location>
        <begin position="63"/>
        <end position="85"/>
    </location>
</feature>
<accession>O59332</accession>
<sequence>MPTNRIGAFITWLILKAAPPLASASSFVNITPSIFTAWLNCLACSTIAFPAKESPTKITRLGFVTLAIFFISSIRFLLVSLLPAVSIKTTSIPLALACWIAS</sequence>
<dbReference type="AlphaFoldDB" id="O59332"/>
<evidence type="ECO:0000313" key="3">
    <source>
        <dbReference type="Proteomes" id="UP000000752"/>
    </source>
</evidence>
<reference evidence="2 3" key="1">
    <citation type="journal article" date="1998" name="DNA Res.">
        <title>Complete sequence and gene organization of the genome of a hyper-thermophilic archaebacterium, Pyrococcus horikoshii OT3.</title>
        <authorList>
            <person name="Kawarabayasi Y."/>
            <person name="Sawada M."/>
            <person name="Horikawa H."/>
            <person name="Haikawa Y."/>
            <person name="Hino Y."/>
            <person name="Yamamoto S."/>
            <person name="Sekine M."/>
            <person name="Baba S."/>
            <person name="Kosugi H."/>
            <person name="Hosoyama A."/>
            <person name="Nagai Y."/>
            <person name="Sakai M."/>
            <person name="Ogura K."/>
            <person name="Otuka R."/>
            <person name="Nakazawa H."/>
            <person name="Takamiya M."/>
            <person name="Ohfuku Y."/>
            <person name="Funahashi T."/>
            <person name="Tanaka T."/>
            <person name="Kudoh Y."/>
            <person name="Yamazaki J."/>
            <person name="Kushida N."/>
            <person name="Oguchi A."/>
            <person name="Aoki K."/>
            <person name="Nakamura Y."/>
            <person name="Robb T.F."/>
            <person name="Horikoshi K."/>
            <person name="Masuchi Y."/>
            <person name="Shizuya H."/>
            <person name="Kikuchi H."/>
        </authorList>
    </citation>
    <scope>NUCLEOTIDE SEQUENCE [LARGE SCALE GENOMIC DNA]</scope>
    <source>
        <strain evidence="3">ATCC 700860 / DSM 12428 / JCM 9974 / NBRC 100139 / OT-3</strain>
    </source>
</reference>
<dbReference type="EnsemblBacteria" id="BAA30782">
    <property type="protein sequence ID" value="BAA30782"/>
    <property type="gene ID" value="BAA30782"/>
</dbReference>
<organism evidence="2 3">
    <name type="scientific">Pyrococcus horikoshii (strain ATCC 700860 / DSM 12428 / JCM 9974 / NBRC 100139 / OT-3)</name>
    <dbReference type="NCBI Taxonomy" id="70601"/>
    <lineage>
        <taxon>Archaea</taxon>
        <taxon>Methanobacteriati</taxon>
        <taxon>Methanobacteriota</taxon>
        <taxon>Thermococci</taxon>
        <taxon>Thermococcales</taxon>
        <taxon>Thermococcaceae</taxon>
        <taxon>Pyrococcus</taxon>
    </lineage>
</organism>
<evidence type="ECO:0000313" key="2">
    <source>
        <dbReference type="EMBL" id="BAA30782.1"/>
    </source>
</evidence>
<keyword evidence="1" id="KW-1133">Transmembrane helix</keyword>
<dbReference type="EMBL" id="BA000001">
    <property type="protein sequence ID" value="BAA30782.1"/>
    <property type="molecule type" value="Genomic_DNA"/>
</dbReference>
<dbReference type="PIR" id="F71047">
    <property type="entry name" value="F71047"/>
</dbReference>
<proteinExistence type="predicted"/>
<keyword evidence="1" id="KW-0472">Membrane</keyword>
<dbReference type="KEGG" id="pho:PH1670"/>
<gene>
    <name evidence="2" type="ordered locus">PH1670</name>
</gene>
<name>O59332_PYRHO</name>